<dbReference type="Pfam" id="PF00703">
    <property type="entry name" value="Glyco_hydro_2"/>
    <property type="match status" value="1"/>
</dbReference>
<dbReference type="Gene3D" id="3.20.20.80">
    <property type="entry name" value="Glycosidases"/>
    <property type="match status" value="1"/>
</dbReference>
<dbReference type="Pfam" id="PF02836">
    <property type="entry name" value="Glyco_hydro_2_C"/>
    <property type="match status" value="1"/>
</dbReference>
<gene>
    <name evidence="7" type="ORF">ON006_12530</name>
</gene>
<dbReference type="Pfam" id="PF02837">
    <property type="entry name" value="Glyco_hydro_2_N"/>
    <property type="match status" value="1"/>
</dbReference>
<protein>
    <recommendedName>
        <fullName evidence="9">Beta-galactosidase</fullName>
    </recommendedName>
</protein>
<sequence>MQRLSTLSLLTGLLFLIITGHFSSSAQSTISLQGDWALLLDPTDKGVRSHYWNAAYPDKVKLPGSLTSNGIGDTISVNTPWTGDLIDSTFFRSDKYKTYREGHVKVPFWLNPTRYYVGPAWYKRSIDVPEKWLKQKITLNLERCHWETSVYINGTFCGARNSLVAPHRFDVTPYLKAGRNSIVIRVDNRIKINVGPNSHSVSDHTQTNWNGLIGGMSLQVSDRTYIDDVQIHSDIAAGKVNTIIKVRQDRNRVFEGTLAIKVGENGKIVEFPVRLTNDTTTLFASYKIDNAKLWDEFSPNLYTMSVQLKSKDGQLVSDQQHTFGLRELGKKDTRITVNGRPVFLRGDVDCAAFPLTGFPPTSEQEWETIMKTAKDYGLNHLRFHSWCPPDAAFRVADRLGLYLYVEAPLWANQGSAVGTDGIIDRFIYDESLRIIAEYGNHPSFCFMSYGNEPAGADQEAFLGRYVNFFKQYDSRRLYTSAAGWPSIPENDFDIHSDARIQRWGEELTSIINKGTPNTAYDWREIIKSHHRPYVSHEIGQWCAYPNFDEIAKYTGVTRAGNFEIFKESLQKNGMGNLAKPFLMSSGKLQALCYKADIEAALRTPGFAGFQLLGLHDFPGQGTALVGVLDAFWQSKGYITPEEYRTFCNETVLLAKMNKLLFTSSDTFKADLEIAHFGANQLTNQTLIWSIIDETGKTQKSGEIRKDRVLIDNAQSIGSITFPLANFKRAQRLTLKIQLKGTSIYNSWNVWVYPDKVAENTDKVLVVKSLTREVLDQIKNGATVYFEAFGKVKKEQGGDIKIGFSSIFWNTSWTKGQGPHTLGLLLDPKHPLFGNFPTDFHSDYQWQEIVSHSQAMMLGEFDPNLKPLIQPIDTWFENRKLGLLFEAKMGNGKLLICSADLESDLGERHSARQLRYSLFNYLNSKKFNPSVEISESDIDKVFIK</sequence>
<dbReference type="SUPFAM" id="SSF49785">
    <property type="entry name" value="Galactose-binding domain-like"/>
    <property type="match status" value="1"/>
</dbReference>
<dbReference type="InterPro" id="IPR051913">
    <property type="entry name" value="GH2_Domain-Containing"/>
</dbReference>
<reference evidence="7" key="1">
    <citation type="submission" date="2022-11" db="EMBL/GenBank/DDBJ databases">
        <title>Dyadobacter pollutisoli sp. nov., isolated from plastic dumped soil.</title>
        <authorList>
            <person name="Kim J.M."/>
            <person name="Kim K.R."/>
            <person name="Lee J.K."/>
            <person name="Hao L."/>
            <person name="Jeon C.O."/>
        </authorList>
    </citation>
    <scope>NUCLEOTIDE SEQUENCE</scope>
    <source>
        <strain evidence="7">U1</strain>
    </source>
</reference>
<proteinExistence type="inferred from homology"/>
<dbReference type="InterPro" id="IPR008979">
    <property type="entry name" value="Galactose-bd-like_sf"/>
</dbReference>
<dbReference type="SUPFAM" id="SSF49303">
    <property type="entry name" value="beta-Galactosidase/glucuronidase domain"/>
    <property type="match status" value="1"/>
</dbReference>
<dbReference type="PANTHER" id="PTHR42732:SF1">
    <property type="entry name" value="BETA-MANNOSIDASE"/>
    <property type="match status" value="1"/>
</dbReference>
<evidence type="ECO:0000256" key="2">
    <source>
        <dbReference type="ARBA" id="ARBA00022801"/>
    </source>
</evidence>
<dbReference type="Proteomes" id="UP001164653">
    <property type="component" value="Chromosome"/>
</dbReference>
<evidence type="ECO:0000259" key="6">
    <source>
        <dbReference type="Pfam" id="PF02837"/>
    </source>
</evidence>
<dbReference type="Gene3D" id="2.60.120.260">
    <property type="entry name" value="Galactose-binding domain-like"/>
    <property type="match status" value="1"/>
</dbReference>
<keyword evidence="2" id="KW-0378">Hydrolase</keyword>
<keyword evidence="8" id="KW-1185">Reference proteome</keyword>
<dbReference type="KEGG" id="dpf:ON006_12530"/>
<evidence type="ECO:0000259" key="5">
    <source>
        <dbReference type="Pfam" id="PF02836"/>
    </source>
</evidence>
<keyword evidence="3" id="KW-0326">Glycosidase</keyword>
<dbReference type="RefSeq" id="WP_244820130.1">
    <property type="nucleotide sequence ID" value="NZ_CP112998.1"/>
</dbReference>
<dbReference type="GO" id="GO:0005975">
    <property type="term" value="P:carbohydrate metabolic process"/>
    <property type="evidence" value="ECO:0007669"/>
    <property type="project" value="InterPro"/>
</dbReference>
<dbReference type="AlphaFoldDB" id="A0A9E8SN12"/>
<dbReference type="InterPro" id="IPR006103">
    <property type="entry name" value="Glyco_hydro_2_cat"/>
</dbReference>
<dbReference type="EMBL" id="CP112998">
    <property type="protein sequence ID" value="WAC14763.1"/>
    <property type="molecule type" value="Genomic_DNA"/>
</dbReference>
<dbReference type="InterPro" id="IPR006102">
    <property type="entry name" value="Ig-like_GH2"/>
</dbReference>
<dbReference type="Gene3D" id="2.60.40.10">
    <property type="entry name" value="Immunoglobulins"/>
    <property type="match status" value="1"/>
</dbReference>
<evidence type="ECO:0000313" key="8">
    <source>
        <dbReference type="Proteomes" id="UP001164653"/>
    </source>
</evidence>
<evidence type="ECO:0000256" key="1">
    <source>
        <dbReference type="ARBA" id="ARBA00007401"/>
    </source>
</evidence>
<dbReference type="InterPro" id="IPR006104">
    <property type="entry name" value="Glyco_hydro_2_N"/>
</dbReference>
<dbReference type="InterPro" id="IPR013783">
    <property type="entry name" value="Ig-like_fold"/>
</dbReference>
<organism evidence="7 8">
    <name type="scientific">Dyadobacter pollutisoli</name>
    <dbReference type="NCBI Taxonomy" id="2910158"/>
    <lineage>
        <taxon>Bacteria</taxon>
        <taxon>Pseudomonadati</taxon>
        <taxon>Bacteroidota</taxon>
        <taxon>Cytophagia</taxon>
        <taxon>Cytophagales</taxon>
        <taxon>Spirosomataceae</taxon>
        <taxon>Dyadobacter</taxon>
    </lineage>
</organism>
<dbReference type="InterPro" id="IPR017853">
    <property type="entry name" value="GH"/>
</dbReference>
<dbReference type="SUPFAM" id="SSF51445">
    <property type="entry name" value="(Trans)glycosidases"/>
    <property type="match status" value="1"/>
</dbReference>
<feature type="domain" description="Glycosyl hydrolases family 2 sugar binding" evidence="6">
    <location>
        <begin position="31"/>
        <end position="212"/>
    </location>
</feature>
<feature type="domain" description="Glycoside hydrolase family 2 immunoglobulin-like beta-sandwich" evidence="4">
    <location>
        <begin position="224"/>
        <end position="326"/>
    </location>
</feature>
<dbReference type="InterPro" id="IPR036156">
    <property type="entry name" value="Beta-gal/glucu_dom_sf"/>
</dbReference>
<name>A0A9E8SN12_9BACT</name>
<accession>A0A9E8SN12</accession>
<dbReference type="GO" id="GO:0004553">
    <property type="term" value="F:hydrolase activity, hydrolyzing O-glycosyl compounds"/>
    <property type="evidence" value="ECO:0007669"/>
    <property type="project" value="InterPro"/>
</dbReference>
<feature type="domain" description="Glycoside hydrolase family 2 catalytic" evidence="5">
    <location>
        <begin position="331"/>
        <end position="506"/>
    </location>
</feature>
<evidence type="ECO:0000256" key="3">
    <source>
        <dbReference type="ARBA" id="ARBA00023295"/>
    </source>
</evidence>
<evidence type="ECO:0008006" key="9">
    <source>
        <dbReference type="Google" id="ProtNLM"/>
    </source>
</evidence>
<comment type="similarity">
    <text evidence="1">Belongs to the glycosyl hydrolase 2 family.</text>
</comment>
<evidence type="ECO:0000259" key="4">
    <source>
        <dbReference type="Pfam" id="PF00703"/>
    </source>
</evidence>
<evidence type="ECO:0000313" key="7">
    <source>
        <dbReference type="EMBL" id="WAC14763.1"/>
    </source>
</evidence>
<dbReference type="PANTHER" id="PTHR42732">
    <property type="entry name" value="BETA-GALACTOSIDASE"/>
    <property type="match status" value="1"/>
</dbReference>